<evidence type="ECO:0000256" key="1">
    <source>
        <dbReference type="ARBA" id="ARBA00022679"/>
    </source>
</evidence>
<evidence type="ECO:0008006" key="4">
    <source>
        <dbReference type="Google" id="ProtNLM"/>
    </source>
</evidence>
<dbReference type="InterPro" id="IPR050088">
    <property type="entry name" value="IspD/TarI_cytidylyltransf_bact"/>
</dbReference>
<dbReference type="PROSITE" id="PS01295">
    <property type="entry name" value="ISPD"/>
    <property type="match status" value="1"/>
</dbReference>
<reference evidence="3" key="1">
    <citation type="submission" date="2018-05" db="EMBL/GenBank/DDBJ databases">
        <authorList>
            <person name="Lanie J.A."/>
            <person name="Ng W.-L."/>
            <person name="Kazmierczak K.M."/>
            <person name="Andrzejewski T.M."/>
            <person name="Davidsen T.M."/>
            <person name="Wayne K.J."/>
            <person name="Tettelin H."/>
            <person name="Glass J.I."/>
            <person name="Rusch D."/>
            <person name="Podicherti R."/>
            <person name="Tsui H.-C.T."/>
            <person name="Winkler M.E."/>
        </authorList>
    </citation>
    <scope>NUCLEOTIDE SEQUENCE</scope>
</reference>
<feature type="non-terminal residue" evidence="3">
    <location>
        <position position="1"/>
    </location>
</feature>
<dbReference type="Gene3D" id="3.90.550.10">
    <property type="entry name" value="Spore Coat Polysaccharide Biosynthesis Protein SpsA, Chain A"/>
    <property type="match status" value="1"/>
</dbReference>
<evidence type="ECO:0000256" key="2">
    <source>
        <dbReference type="ARBA" id="ARBA00022695"/>
    </source>
</evidence>
<dbReference type="PANTHER" id="PTHR32125:SF4">
    <property type="entry name" value="2-C-METHYL-D-ERYTHRITOL 4-PHOSPHATE CYTIDYLYLTRANSFERASE, CHLOROPLASTIC"/>
    <property type="match status" value="1"/>
</dbReference>
<evidence type="ECO:0000313" key="3">
    <source>
        <dbReference type="EMBL" id="SVB91550.1"/>
    </source>
</evidence>
<dbReference type="InterPro" id="IPR034683">
    <property type="entry name" value="IspD/TarI"/>
</dbReference>
<dbReference type="GO" id="GO:0008299">
    <property type="term" value="P:isoprenoid biosynthetic process"/>
    <property type="evidence" value="ECO:0007669"/>
    <property type="project" value="InterPro"/>
</dbReference>
<dbReference type="EMBL" id="UINC01063672">
    <property type="protein sequence ID" value="SVB91550.1"/>
    <property type="molecule type" value="Genomic_DNA"/>
</dbReference>
<dbReference type="GO" id="GO:0050518">
    <property type="term" value="F:2-C-methyl-D-erythritol 4-phosphate cytidylyltransferase activity"/>
    <property type="evidence" value="ECO:0007669"/>
    <property type="project" value="TreeGrafter"/>
</dbReference>
<dbReference type="InterPro" id="IPR029044">
    <property type="entry name" value="Nucleotide-diphossugar_trans"/>
</dbReference>
<dbReference type="Pfam" id="PF01128">
    <property type="entry name" value="IspD"/>
    <property type="match status" value="1"/>
</dbReference>
<dbReference type="PANTHER" id="PTHR32125">
    <property type="entry name" value="2-C-METHYL-D-ERYTHRITOL 4-PHOSPHATE CYTIDYLYLTRANSFERASE, CHLOROPLASTIC"/>
    <property type="match status" value="1"/>
</dbReference>
<keyword evidence="1" id="KW-0808">Transferase</keyword>
<gene>
    <name evidence="3" type="ORF">METZ01_LOCUS244404</name>
</gene>
<dbReference type="InterPro" id="IPR018294">
    <property type="entry name" value="ISPD_synthase_CS"/>
</dbReference>
<sequence>MSQKNIIEVIIPAAGIGKRFRSSDLKQYNLIGHETVLEKIVNLFLSMSEIQKVYISIDPKDNQINSQSFINNSKVIITPGGPTRSHSVNNALSKINVKEVDFIVIHDAVRPWLKVDHFNFLLNELIKDSDVHGIYPLISIADSIRRKSKGQFVSVDRDEFFLVQTPQIFHSLALFEALNLL</sequence>
<keyword evidence="2" id="KW-0548">Nucleotidyltransferase</keyword>
<dbReference type="AlphaFoldDB" id="A0A382HW79"/>
<accession>A0A382HW79</accession>
<protein>
    <recommendedName>
        <fullName evidence="4">2-C-methyl-D-erythritol 4-phosphate cytidylyltransferase</fullName>
    </recommendedName>
</protein>
<dbReference type="SUPFAM" id="SSF53448">
    <property type="entry name" value="Nucleotide-diphospho-sugar transferases"/>
    <property type="match status" value="1"/>
</dbReference>
<name>A0A382HW79_9ZZZZ</name>
<feature type="non-terminal residue" evidence="3">
    <location>
        <position position="181"/>
    </location>
</feature>
<proteinExistence type="predicted"/>
<organism evidence="3">
    <name type="scientific">marine metagenome</name>
    <dbReference type="NCBI Taxonomy" id="408172"/>
    <lineage>
        <taxon>unclassified sequences</taxon>
        <taxon>metagenomes</taxon>
        <taxon>ecological metagenomes</taxon>
    </lineage>
</organism>